<keyword evidence="3" id="KW-1185">Reference proteome</keyword>
<dbReference type="AlphaFoldDB" id="N1PFG8"/>
<feature type="transmembrane region" description="Helical" evidence="1">
    <location>
        <begin position="59"/>
        <end position="77"/>
    </location>
</feature>
<reference evidence="2 3" key="2">
    <citation type="journal article" date="2012" name="PLoS Pathog.">
        <title>Diverse lifestyles and strategies of plant pathogenesis encoded in the genomes of eighteen Dothideomycetes fungi.</title>
        <authorList>
            <person name="Ohm R.A."/>
            <person name="Feau N."/>
            <person name="Henrissat B."/>
            <person name="Schoch C.L."/>
            <person name="Horwitz B.A."/>
            <person name="Barry K.W."/>
            <person name="Condon B.J."/>
            <person name="Copeland A.C."/>
            <person name="Dhillon B."/>
            <person name="Glaser F."/>
            <person name="Hesse C.N."/>
            <person name="Kosti I."/>
            <person name="LaButti K."/>
            <person name="Lindquist E.A."/>
            <person name="Lucas S."/>
            <person name="Salamov A.A."/>
            <person name="Bradshaw R.E."/>
            <person name="Ciuffetti L."/>
            <person name="Hamelin R.C."/>
            <person name="Kema G.H.J."/>
            <person name="Lawrence C."/>
            <person name="Scott J.A."/>
            <person name="Spatafora J.W."/>
            <person name="Turgeon B.G."/>
            <person name="de Wit P.J.G.M."/>
            <person name="Zhong S."/>
            <person name="Goodwin S.B."/>
            <person name="Grigoriev I.V."/>
        </authorList>
    </citation>
    <scope>NUCLEOTIDE SEQUENCE [LARGE SCALE GENOMIC DNA]</scope>
    <source>
        <strain evidence="3">NZE10 / CBS 128990</strain>
    </source>
</reference>
<evidence type="ECO:0000313" key="2">
    <source>
        <dbReference type="EMBL" id="EME40325.1"/>
    </source>
</evidence>
<protein>
    <submittedName>
        <fullName evidence="2">Uncharacterized protein</fullName>
    </submittedName>
</protein>
<sequence length="127" mass="13568">MLRLCASLDQDTCRGKGCVSVTGDTIIICLHCIHLLPVLKSSSVGIEISRQLAEFLGDLHGAQLLAWILSAMLMAYLQGQVPSSAAIVRHAITFVLLLVSVGCTPLVGQHVSFASEVIAKTIQARRT</sequence>
<dbReference type="EMBL" id="KB446544">
    <property type="protein sequence ID" value="EME40325.1"/>
    <property type="molecule type" value="Genomic_DNA"/>
</dbReference>
<organism evidence="2 3">
    <name type="scientific">Dothistroma septosporum (strain NZE10 / CBS 128990)</name>
    <name type="common">Red band needle blight fungus</name>
    <name type="synonym">Mycosphaerella pini</name>
    <dbReference type="NCBI Taxonomy" id="675120"/>
    <lineage>
        <taxon>Eukaryota</taxon>
        <taxon>Fungi</taxon>
        <taxon>Dikarya</taxon>
        <taxon>Ascomycota</taxon>
        <taxon>Pezizomycotina</taxon>
        <taxon>Dothideomycetes</taxon>
        <taxon>Dothideomycetidae</taxon>
        <taxon>Mycosphaerellales</taxon>
        <taxon>Mycosphaerellaceae</taxon>
        <taxon>Dothistroma</taxon>
    </lineage>
</organism>
<evidence type="ECO:0000313" key="3">
    <source>
        <dbReference type="Proteomes" id="UP000016933"/>
    </source>
</evidence>
<keyword evidence="1" id="KW-1133">Transmembrane helix</keyword>
<dbReference type="HOGENOM" id="CLU_1970516_0_0_1"/>
<proteinExistence type="predicted"/>
<keyword evidence="1" id="KW-0472">Membrane</keyword>
<reference evidence="3" key="1">
    <citation type="journal article" date="2012" name="PLoS Genet.">
        <title>The genomes of the fungal plant pathogens Cladosporium fulvum and Dothistroma septosporum reveal adaptation to different hosts and lifestyles but also signatures of common ancestry.</title>
        <authorList>
            <person name="de Wit P.J.G.M."/>
            <person name="van der Burgt A."/>
            <person name="Oekmen B."/>
            <person name="Stergiopoulos I."/>
            <person name="Abd-Elsalam K.A."/>
            <person name="Aerts A.L."/>
            <person name="Bahkali A.H."/>
            <person name="Beenen H.G."/>
            <person name="Chettri P."/>
            <person name="Cox M.P."/>
            <person name="Datema E."/>
            <person name="de Vries R.P."/>
            <person name="Dhillon B."/>
            <person name="Ganley A.R."/>
            <person name="Griffiths S.A."/>
            <person name="Guo Y."/>
            <person name="Hamelin R.C."/>
            <person name="Henrissat B."/>
            <person name="Kabir M.S."/>
            <person name="Jashni M.K."/>
            <person name="Kema G."/>
            <person name="Klaubauf S."/>
            <person name="Lapidus A."/>
            <person name="Levasseur A."/>
            <person name="Lindquist E."/>
            <person name="Mehrabi R."/>
            <person name="Ohm R.A."/>
            <person name="Owen T.J."/>
            <person name="Salamov A."/>
            <person name="Schwelm A."/>
            <person name="Schijlen E."/>
            <person name="Sun H."/>
            <person name="van den Burg H.A."/>
            <person name="van Ham R.C.H.J."/>
            <person name="Zhang S."/>
            <person name="Goodwin S.B."/>
            <person name="Grigoriev I.V."/>
            <person name="Collemare J."/>
            <person name="Bradshaw R.E."/>
        </authorList>
    </citation>
    <scope>NUCLEOTIDE SEQUENCE [LARGE SCALE GENOMIC DNA]</scope>
    <source>
        <strain evidence="3">NZE10 / CBS 128990</strain>
    </source>
</reference>
<accession>N1PFG8</accession>
<gene>
    <name evidence="2" type="ORF">DOTSEDRAFT_74956</name>
</gene>
<evidence type="ECO:0000256" key="1">
    <source>
        <dbReference type="SAM" id="Phobius"/>
    </source>
</evidence>
<feature type="transmembrane region" description="Helical" evidence="1">
    <location>
        <begin position="86"/>
        <end position="107"/>
    </location>
</feature>
<name>N1PFG8_DOTSN</name>
<keyword evidence="1" id="KW-0812">Transmembrane</keyword>
<dbReference type="Proteomes" id="UP000016933">
    <property type="component" value="Unassembled WGS sequence"/>
</dbReference>